<evidence type="ECO:0000256" key="5">
    <source>
        <dbReference type="ARBA" id="ARBA00022792"/>
    </source>
</evidence>
<protein>
    <recommendedName>
        <fullName evidence="11">Oligomycin sensitivity conferral protein</fullName>
    </recommendedName>
</protein>
<dbReference type="NCBIfam" id="TIGR01145">
    <property type="entry name" value="ATP_synt_delta"/>
    <property type="match status" value="1"/>
</dbReference>
<evidence type="ECO:0000256" key="10">
    <source>
        <dbReference type="ARBA" id="ARBA00023310"/>
    </source>
</evidence>
<evidence type="ECO:0000256" key="9">
    <source>
        <dbReference type="ARBA" id="ARBA00023136"/>
    </source>
</evidence>
<dbReference type="AlphaFoldDB" id="A0AAW2HZ66"/>
<dbReference type="HAMAP" id="MF_01416">
    <property type="entry name" value="ATP_synth_delta_bact"/>
    <property type="match status" value="1"/>
</dbReference>
<keyword evidence="10" id="KW-0066">ATP synthesis</keyword>
<comment type="subcellular location">
    <subcellularLocation>
        <location evidence="1">Mitochondrion inner membrane</location>
    </subcellularLocation>
</comment>
<dbReference type="InterPro" id="IPR026015">
    <property type="entry name" value="ATP_synth_OSCP/delta_N_sf"/>
</dbReference>
<evidence type="ECO:0000256" key="11">
    <source>
        <dbReference type="ARBA" id="ARBA00033369"/>
    </source>
</evidence>
<gene>
    <name evidence="12" type="ORF">PYX00_003248</name>
</gene>
<keyword evidence="8" id="KW-0496">Mitochondrion</keyword>
<comment type="caution">
    <text evidence="12">The sequence shown here is derived from an EMBL/GenBank/DDBJ whole genome shotgun (WGS) entry which is preliminary data.</text>
</comment>
<dbReference type="InterPro" id="IPR000711">
    <property type="entry name" value="ATPase_OSCP/dsu"/>
</dbReference>
<sequence length="208" mass="22732">MAACKFNIIVRAFSSSTAQNQMVKTPVQVFGIGGRYATALYSAAVKAKEVDAIEKELMGVQKAIRDDKKFRDFIKDPTIKRSIKSNALEAASKKYNLSKSTTNALKLIAENGRLKNFDQIVTAYRTIMAAHRGDIECEVTSAEPLDEVAMKQIESAIKEFAKGKNILLSTKVDPSLIGGLTLTIGDKFADMSISSKLKKYSAIIKSSV</sequence>
<evidence type="ECO:0000256" key="2">
    <source>
        <dbReference type="ARBA" id="ARBA00007046"/>
    </source>
</evidence>
<comment type="similarity">
    <text evidence="2">Belongs to the ATPase delta chain family.</text>
</comment>
<dbReference type="PRINTS" id="PR00125">
    <property type="entry name" value="ATPASEDELTA"/>
</dbReference>
<dbReference type="FunFam" id="1.10.520.20:FF:000002">
    <property type="entry name" value="ATP synthase subunit O, mitochondrial"/>
    <property type="match status" value="1"/>
</dbReference>
<evidence type="ECO:0000256" key="3">
    <source>
        <dbReference type="ARBA" id="ARBA00022448"/>
    </source>
</evidence>
<dbReference type="EMBL" id="JARGDH010000002">
    <property type="protein sequence ID" value="KAL0275390.1"/>
    <property type="molecule type" value="Genomic_DNA"/>
</dbReference>
<dbReference type="GO" id="GO:0005743">
    <property type="term" value="C:mitochondrial inner membrane"/>
    <property type="evidence" value="ECO:0007669"/>
    <property type="project" value="UniProtKB-SubCell"/>
</dbReference>
<name>A0AAW2HZ66_9NEOP</name>
<dbReference type="Gene3D" id="1.10.520.20">
    <property type="entry name" value="N-terminal domain of the delta subunit of the F1F0-ATP synthase"/>
    <property type="match status" value="1"/>
</dbReference>
<evidence type="ECO:0000256" key="7">
    <source>
        <dbReference type="ARBA" id="ARBA00023065"/>
    </source>
</evidence>
<keyword evidence="5" id="KW-0999">Mitochondrion inner membrane</keyword>
<proteinExistence type="inferred from homology"/>
<keyword evidence="6" id="KW-0809">Transit peptide</keyword>
<dbReference type="PANTHER" id="PTHR11910">
    <property type="entry name" value="ATP SYNTHASE DELTA CHAIN"/>
    <property type="match status" value="1"/>
</dbReference>
<keyword evidence="9" id="KW-0472">Membrane</keyword>
<accession>A0AAW2HZ66</accession>
<evidence type="ECO:0000256" key="4">
    <source>
        <dbReference type="ARBA" id="ARBA00022781"/>
    </source>
</evidence>
<reference evidence="12" key="1">
    <citation type="journal article" date="2024" name="Gigascience">
        <title>Chromosome-level genome of the poultry shaft louse Menopon gallinae provides insight into the host-switching and adaptive evolution of parasitic lice.</title>
        <authorList>
            <person name="Xu Y."/>
            <person name="Ma L."/>
            <person name="Liu S."/>
            <person name="Liang Y."/>
            <person name="Liu Q."/>
            <person name="He Z."/>
            <person name="Tian L."/>
            <person name="Duan Y."/>
            <person name="Cai W."/>
            <person name="Li H."/>
            <person name="Song F."/>
        </authorList>
    </citation>
    <scope>NUCLEOTIDE SEQUENCE</scope>
    <source>
        <strain evidence="12">Cailab_2023a</strain>
    </source>
</reference>
<keyword evidence="7" id="KW-0406">Ion transport</keyword>
<evidence type="ECO:0000256" key="8">
    <source>
        <dbReference type="ARBA" id="ARBA00023128"/>
    </source>
</evidence>
<evidence type="ECO:0000256" key="1">
    <source>
        <dbReference type="ARBA" id="ARBA00004273"/>
    </source>
</evidence>
<organism evidence="12">
    <name type="scientific">Menopon gallinae</name>
    <name type="common">poultry shaft louse</name>
    <dbReference type="NCBI Taxonomy" id="328185"/>
    <lineage>
        <taxon>Eukaryota</taxon>
        <taxon>Metazoa</taxon>
        <taxon>Ecdysozoa</taxon>
        <taxon>Arthropoda</taxon>
        <taxon>Hexapoda</taxon>
        <taxon>Insecta</taxon>
        <taxon>Pterygota</taxon>
        <taxon>Neoptera</taxon>
        <taxon>Paraneoptera</taxon>
        <taxon>Psocodea</taxon>
        <taxon>Troctomorpha</taxon>
        <taxon>Phthiraptera</taxon>
        <taxon>Amblycera</taxon>
        <taxon>Menoponidae</taxon>
        <taxon>Menopon</taxon>
    </lineage>
</organism>
<evidence type="ECO:0000256" key="6">
    <source>
        <dbReference type="ARBA" id="ARBA00022946"/>
    </source>
</evidence>
<dbReference type="Pfam" id="PF00213">
    <property type="entry name" value="OSCP"/>
    <property type="match status" value="1"/>
</dbReference>
<keyword evidence="3" id="KW-0813">Transport</keyword>
<keyword evidence="4" id="KW-0375">Hydrogen ion transport</keyword>
<evidence type="ECO:0000313" key="12">
    <source>
        <dbReference type="EMBL" id="KAL0275390.1"/>
    </source>
</evidence>
<dbReference type="GO" id="GO:0046933">
    <property type="term" value="F:proton-transporting ATP synthase activity, rotational mechanism"/>
    <property type="evidence" value="ECO:0007669"/>
    <property type="project" value="InterPro"/>
</dbReference>
<dbReference type="SUPFAM" id="SSF47928">
    <property type="entry name" value="N-terminal domain of the delta subunit of the F1F0-ATP synthase"/>
    <property type="match status" value="1"/>
</dbReference>